<proteinExistence type="predicted"/>
<evidence type="ECO:0000313" key="1">
    <source>
        <dbReference type="EMBL" id="KKK98942.1"/>
    </source>
</evidence>
<comment type="caution">
    <text evidence="1">The sequence shown here is derived from an EMBL/GenBank/DDBJ whole genome shotgun (WGS) entry which is preliminary data.</text>
</comment>
<sequence>AAEERQLALEEAEYERELMASTIANGYAPSTYRPLPFTGGGGGSPVYIDRAANGVAPRDGLDLGKLVPVAAGAALLFFAG</sequence>
<gene>
    <name evidence="1" type="ORF">LCGC14_2637690</name>
</gene>
<protein>
    <submittedName>
        <fullName evidence="1">Uncharacterized protein</fullName>
    </submittedName>
</protein>
<dbReference type="EMBL" id="LAZR01045404">
    <property type="protein sequence ID" value="KKK98942.1"/>
    <property type="molecule type" value="Genomic_DNA"/>
</dbReference>
<accession>A0A0F8ZYC8</accession>
<dbReference type="AlphaFoldDB" id="A0A0F8ZYC8"/>
<reference evidence="1" key="1">
    <citation type="journal article" date="2015" name="Nature">
        <title>Complex archaea that bridge the gap between prokaryotes and eukaryotes.</title>
        <authorList>
            <person name="Spang A."/>
            <person name="Saw J.H."/>
            <person name="Jorgensen S.L."/>
            <person name="Zaremba-Niedzwiedzka K."/>
            <person name="Martijn J."/>
            <person name="Lind A.E."/>
            <person name="van Eijk R."/>
            <person name="Schleper C."/>
            <person name="Guy L."/>
            <person name="Ettema T.J."/>
        </authorList>
    </citation>
    <scope>NUCLEOTIDE SEQUENCE</scope>
</reference>
<name>A0A0F8ZYC8_9ZZZZ</name>
<organism evidence="1">
    <name type="scientific">marine sediment metagenome</name>
    <dbReference type="NCBI Taxonomy" id="412755"/>
    <lineage>
        <taxon>unclassified sequences</taxon>
        <taxon>metagenomes</taxon>
        <taxon>ecological metagenomes</taxon>
    </lineage>
</organism>
<feature type="non-terminal residue" evidence="1">
    <location>
        <position position="1"/>
    </location>
</feature>